<feature type="transmembrane region" description="Helical" evidence="2">
    <location>
        <begin position="21"/>
        <end position="39"/>
    </location>
</feature>
<name>A0A090QXQ5_9GAMM</name>
<dbReference type="eggNOG" id="ENOG5033Y7V">
    <property type="taxonomic scope" value="Bacteria"/>
</dbReference>
<feature type="region of interest" description="Disordered" evidence="1">
    <location>
        <begin position="197"/>
        <end position="222"/>
    </location>
</feature>
<feature type="compositionally biased region" description="Polar residues" evidence="1">
    <location>
        <begin position="332"/>
        <end position="342"/>
    </location>
</feature>
<dbReference type="Proteomes" id="UP000029227">
    <property type="component" value="Unassembled WGS sequence"/>
</dbReference>
<keyword evidence="2" id="KW-0812">Transmembrane</keyword>
<evidence type="ECO:0000256" key="1">
    <source>
        <dbReference type="SAM" id="MobiDB-lite"/>
    </source>
</evidence>
<reference evidence="3 4" key="1">
    <citation type="journal article" date="2014" name="Genome Announc.">
        <title>Draft Genome Sequences of Two Vibrionaceae Species, Vibrio ponticus C121 and Photobacterium aphoticum C119, Isolated as Coral Reef Microbiota.</title>
        <authorList>
            <person name="Al-saari N."/>
            <person name="Meirelles P.M."/>
            <person name="Mino S."/>
            <person name="Suda W."/>
            <person name="Oshima K."/>
            <person name="Hattori M."/>
            <person name="Ohkuma M."/>
            <person name="Thompson F.L."/>
            <person name="Gomez-Gil B."/>
            <person name="Sawabe T."/>
            <person name="Sawabe T."/>
        </authorList>
    </citation>
    <scope>NUCLEOTIDE SEQUENCE [LARGE SCALE GENOMIC DNA]</scope>
    <source>
        <strain evidence="3 4">JCM 19237</strain>
    </source>
</reference>
<comment type="caution">
    <text evidence="3">The sequence shown here is derived from an EMBL/GenBank/DDBJ whole genome shotgun (WGS) entry which is preliminary data.</text>
</comment>
<gene>
    <name evidence="3" type="ORF">JCM19237_2751</name>
</gene>
<organism evidence="3 4">
    <name type="scientific">Photobacterium aphoticum</name>
    <dbReference type="NCBI Taxonomy" id="754436"/>
    <lineage>
        <taxon>Bacteria</taxon>
        <taxon>Pseudomonadati</taxon>
        <taxon>Pseudomonadota</taxon>
        <taxon>Gammaproteobacteria</taxon>
        <taxon>Vibrionales</taxon>
        <taxon>Vibrionaceae</taxon>
        <taxon>Photobacterium</taxon>
    </lineage>
</organism>
<proteinExistence type="predicted"/>
<evidence type="ECO:0000313" key="3">
    <source>
        <dbReference type="EMBL" id="GAL06654.1"/>
    </source>
</evidence>
<feature type="compositionally biased region" description="Polar residues" evidence="1">
    <location>
        <begin position="260"/>
        <end position="269"/>
    </location>
</feature>
<dbReference type="EMBL" id="BBMN01000012">
    <property type="protein sequence ID" value="GAL06654.1"/>
    <property type="molecule type" value="Genomic_DNA"/>
</dbReference>
<keyword evidence="2" id="KW-0472">Membrane</keyword>
<evidence type="ECO:0000256" key="2">
    <source>
        <dbReference type="SAM" id="Phobius"/>
    </source>
</evidence>
<feature type="compositionally biased region" description="Basic and acidic residues" evidence="1">
    <location>
        <begin position="318"/>
        <end position="328"/>
    </location>
</feature>
<keyword evidence="2" id="KW-1133">Transmembrane helix</keyword>
<feature type="region of interest" description="Disordered" evidence="1">
    <location>
        <begin position="308"/>
        <end position="342"/>
    </location>
</feature>
<evidence type="ECO:0000313" key="4">
    <source>
        <dbReference type="Proteomes" id="UP000029227"/>
    </source>
</evidence>
<accession>A0A090QXQ5</accession>
<dbReference type="AlphaFoldDB" id="A0A090QXQ5"/>
<feature type="region of interest" description="Disordered" evidence="1">
    <location>
        <begin position="372"/>
        <end position="400"/>
    </location>
</feature>
<sequence>MKRPVGWCDDVSWCKRQGLRLVISVWLLLGSVWSMASPMELDLSPFAKGSHLVSQGRYTQAAEQWHRLSLAFLSAESQLGRKKMWQYAGTAEALAAMAADKANDAMAYQYWADSTRYLMTGGTDWLQMRKKLHRCFEQANTLLSTQLQVADVVSSVDLEWQQTLSQLQVWDEKLTVFSFAAPKLGMEDTRQQAAAALKTQPVQPRYIRPSPSPTGKKLSGINTGFTHENKARVMTVPITGPDSEPESGSKSDVVITDSALITDNTSSSSEADRQRNITLPAEPAPATPVNPLPVKSLQMKSVQVAESTSKVTAATVSPEKEVQGKEVKTGTPALSSVKESAPQTPQVSKANVVVTPVQPIQFRQEADLISGETVTAAPSASSSLENEKSENKPSTSAVKGVVSRGNLETVEDTGVEALRRRSFAPVSLRVTQNNPSRVYSDGAKSTSLYSVSGVVLKRSVVHCLALVSQ</sequence>
<protein>
    <submittedName>
        <fullName evidence="3">Uncharacterized protein</fullName>
    </submittedName>
</protein>
<dbReference type="STRING" id="754436.JCM19237_2751"/>
<feature type="compositionally biased region" description="Pro residues" evidence="1">
    <location>
        <begin position="282"/>
        <end position="291"/>
    </location>
</feature>
<feature type="region of interest" description="Disordered" evidence="1">
    <location>
        <begin position="260"/>
        <end position="292"/>
    </location>
</feature>